<protein>
    <recommendedName>
        <fullName evidence="1">EAL domain-containing protein</fullName>
    </recommendedName>
</protein>
<organism evidence="2">
    <name type="scientific">metagenome</name>
    <dbReference type="NCBI Taxonomy" id="256318"/>
    <lineage>
        <taxon>unclassified sequences</taxon>
        <taxon>metagenomes</taxon>
    </lineage>
</organism>
<name>A0A380TC63_9ZZZZ</name>
<dbReference type="PROSITE" id="PS50883">
    <property type="entry name" value="EAL"/>
    <property type="match status" value="1"/>
</dbReference>
<evidence type="ECO:0000259" key="1">
    <source>
        <dbReference type="PROSITE" id="PS50883"/>
    </source>
</evidence>
<accession>A0A380TC63</accession>
<dbReference type="SUPFAM" id="SSF141868">
    <property type="entry name" value="EAL domain-like"/>
    <property type="match status" value="1"/>
</dbReference>
<dbReference type="Gene3D" id="3.20.20.450">
    <property type="entry name" value="EAL domain"/>
    <property type="match status" value="1"/>
</dbReference>
<evidence type="ECO:0000313" key="2">
    <source>
        <dbReference type="EMBL" id="SUS05860.1"/>
    </source>
</evidence>
<sequence length="50" mass="5474">METGSQAEFLASEGCDEVQGYHYGRPMAAAEIESMIVADQPINENSLRRA</sequence>
<dbReference type="EMBL" id="UIDG01000133">
    <property type="protein sequence ID" value="SUS05860.1"/>
    <property type="molecule type" value="Genomic_DNA"/>
</dbReference>
<feature type="domain" description="EAL" evidence="1">
    <location>
        <begin position="1"/>
        <end position="40"/>
    </location>
</feature>
<gene>
    <name evidence="2" type="ORF">DF3PB_2180008</name>
</gene>
<dbReference type="InterPro" id="IPR001633">
    <property type="entry name" value="EAL_dom"/>
</dbReference>
<dbReference type="AlphaFoldDB" id="A0A380TC63"/>
<dbReference type="InterPro" id="IPR035919">
    <property type="entry name" value="EAL_sf"/>
</dbReference>
<reference evidence="2" key="1">
    <citation type="submission" date="2018-07" db="EMBL/GenBank/DDBJ databases">
        <authorList>
            <person name="Quirk P.G."/>
            <person name="Krulwich T.A."/>
        </authorList>
    </citation>
    <scope>NUCLEOTIDE SEQUENCE</scope>
</reference>
<proteinExistence type="predicted"/>